<reference evidence="12 13" key="1">
    <citation type="journal article" date="2013" name="Curr. Biol.">
        <title>The Genome of the Foraminiferan Reticulomyxa filosa.</title>
        <authorList>
            <person name="Glockner G."/>
            <person name="Hulsmann N."/>
            <person name="Schleicher M."/>
            <person name="Noegel A.A."/>
            <person name="Eichinger L."/>
            <person name="Gallinger C."/>
            <person name="Pawlowski J."/>
            <person name="Sierra R."/>
            <person name="Euteneuer U."/>
            <person name="Pillet L."/>
            <person name="Moustafa A."/>
            <person name="Platzer M."/>
            <person name="Groth M."/>
            <person name="Szafranski K."/>
            <person name="Schliwa M."/>
        </authorList>
    </citation>
    <scope>NUCLEOTIDE SEQUENCE [LARGE SCALE GENOMIC DNA]</scope>
</reference>
<keyword evidence="4" id="KW-0808">Transferase</keyword>
<feature type="binding site" evidence="8">
    <location>
        <position position="63"/>
    </location>
    <ligand>
        <name>ATP</name>
        <dbReference type="ChEBI" id="CHEBI:30616"/>
    </ligand>
</feature>
<dbReference type="InterPro" id="IPR000719">
    <property type="entry name" value="Prot_kinase_dom"/>
</dbReference>
<dbReference type="GO" id="GO:0004674">
    <property type="term" value="F:protein serine/threonine kinase activity"/>
    <property type="evidence" value="ECO:0007669"/>
    <property type="project" value="UniProtKB-KW"/>
</dbReference>
<evidence type="ECO:0000313" key="12">
    <source>
        <dbReference type="EMBL" id="ETO21790.1"/>
    </source>
</evidence>
<organism evidence="12 13">
    <name type="scientific">Reticulomyxa filosa</name>
    <dbReference type="NCBI Taxonomy" id="46433"/>
    <lineage>
        <taxon>Eukaryota</taxon>
        <taxon>Sar</taxon>
        <taxon>Rhizaria</taxon>
        <taxon>Retaria</taxon>
        <taxon>Foraminifera</taxon>
        <taxon>Monothalamids</taxon>
        <taxon>Reticulomyxidae</taxon>
        <taxon>Reticulomyxa</taxon>
    </lineage>
</organism>
<dbReference type="PROSITE" id="PS00107">
    <property type="entry name" value="PROTEIN_KINASE_ATP"/>
    <property type="match status" value="1"/>
</dbReference>
<evidence type="ECO:0000256" key="8">
    <source>
        <dbReference type="PROSITE-ProRule" id="PRU10141"/>
    </source>
</evidence>
<feature type="non-terminal residue" evidence="12">
    <location>
        <position position="1"/>
    </location>
</feature>
<dbReference type="InterPro" id="IPR011009">
    <property type="entry name" value="Kinase-like_dom_sf"/>
</dbReference>
<evidence type="ECO:0000256" key="10">
    <source>
        <dbReference type="SAM" id="MobiDB-lite"/>
    </source>
</evidence>
<evidence type="ECO:0000259" key="11">
    <source>
        <dbReference type="PROSITE" id="PS50011"/>
    </source>
</evidence>
<evidence type="ECO:0000256" key="6">
    <source>
        <dbReference type="ARBA" id="ARBA00022777"/>
    </source>
</evidence>
<evidence type="ECO:0000256" key="2">
    <source>
        <dbReference type="ARBA" id="ARBA00022527"/>
    </source>
</evidence>
<dbReference type="InterPro" id="IPR045270">
    <property type="entry name" value="STKc_AGC"/>
</dbReference>
<dbReference type="AlphaFoldDB" id="X6N678"/>
<dbReference type="CDD" id="cd05123">
    <property type="entry name" value="STKc_AGC"/>
    <property type="match status" value="1"/>
</dbReference>
<sequence>KKKKKKKKKKNENKKKVYTYYDHMPHFQVTVREFHQMRMLGRGAFGCVNACKKRDTGKLYAMKQINKKRVQGTDSVEAIMSERNFLADIGVGANDCRFVTTLKYAFMDENTLYLILDLMIGGDLKYHLNHERVFNEERSRFYAAQVLLGLEHIHNKGIVYRDLKLENILMDDRGNIKLSDLGLAVRMRDEDGAKKEVRGYAGTPGYTAPEVVLGHFYDHIVDFFSLGVMIYRFLCGKKPFQSVRRHHGRDQVKDDKQRNQTAELDRNVVEMEPSFPLEYFSANARSLVKGLLCKNPRKRLGANGIHEIKQHPWFDLADFGLLEAGYLDPPFTPSLDEIHAEGQQNIGRPPQDDEFQKIKLTPTFEKSLEDFSYVNKVIIQEEIVEVLKKVNATEGKRQGHNHADTLGELPLIGDPEANGDKQSCMARCSVV</sequence>
<keyword evidence="2 9" id="KW-0723">Serine/threonine-protein kinase</keyword>
<keyword evidence="6 12" id="KW-0418">Kinase</keyword>
<dbReference type="PANTHER" id="PTHR24355">
    <property type="entry name" value="G PROTEIN-COUPLED RECEPTOR KINASE/RIBOSOMAL PROTEIN S6 KINASE"/>
    <property type="match status" value="1"/>
</dbReference>
<name>X6N678_RETFI</name>
<evidence type="ECO:0000256" key="1">
    <source>
        <dbReference type="ARBA" id="ARBA00009793"/>
    </source>
</evidence>
<dbReference type="InterPro" id="IPR008271">
    <property type="entry name" value="Ser/Thr_kinase_AS"/>
</dbReference>
<evidence type="ECO:0000256" key="4">
    <source>
        <dbReference type="ARBA" id="ARBA00022679"/>
    </source>
</evidence>
<dbReference type="EMBL" id="ASPP01011289">
    <property type="protein sequence ID" value="ETO21790.1"/>
    <property type="molecule type" value="Genomic_DNA"/>
</dbReference>
<proteinExistence type="inferred from homology"/>
<feature type="region of interest" description="Disordered" evidence="10">
    <location>
        <begin position="397"/>
        <end position="418"/>
    </location>
</feature>
<evidence type="ECO:0000256" key="3">
    <source>
        <dbReference type="ARBA" id="ARBA00022553"/>
    </source>
</evidence>
<evidence type="ECO:0000256" key="9">
    <source>
        <dbReference type="RuleBase" id="RU000304"/>
    </source>
</evidence>
<keyword evidence="3" id="KW-0597">Phosphoprotein</keyword>
<dbReference type="InterPro" id="IPR017441">
    <property type="entry name" value="Protein_kinase_ATP_BS"/>
</dbReference>
<keyword evidence="7 8" id="KW-0067">ATP-binding</keyword>
<dbReference type="Gene3D" id="3.30.200.20">
    <property type="entry name" value="Phosphorylase Kinase, domain 1"/>
    <property type="match status" value="1"/>
</dbReference>
<dbReference type="PANTHER" id="PTHR24355:SF18">
    <property type="entry name" value="G PROTEIN-COUPLED RECEPTOR KINASE"/>
    <property type="match status" value="1"/>
</dbReference>
<dbReference type="GO" id="GO:0005524">
    <property type="term" value="F:ATP binding"/>
    <property type="evidence" value="ECO:0007669"/>
    <property type="project" value="UniProtKB-UniRule"/>
</dbReference>
<dbReference type="OrthoDB" id="354826at2759"/>
<protein>
    <submittedName>
        <fullName evidence="12">Rhodopsin kinase</fullName>
    </submittedName>
</protein>
<evidence type="ECO:0000313" key="13">
    <source>
        <dbReference type="Proteomes" id="UP000023152"/>
    </source>
</evidence>
<accession>X6N678</accession>
<dbReference type="PROSITE" id="PS00108">
    <property type="entry name" value="PROTEIN_KINASE_ST"/>
    <property type="match status" value="1"/>
</dbReference>
<evidence type="ECO:0000256" key="5">
    <source>
        <dbReference type="ARBA" id="ARBA00022741"/>
    </source>
</evidence>
<comment type="caution">
    <text evidence="12">The sequence shown here is derived from an EMBL/GenBank/DDBJ whole genome shotgun (WGS) entry which is preliminary data.</text>
</comment>
<keyword evidence="13" id="KW-1185">Reference proteome</keyword>
<evidence type="ECO:0000256" key="7">
    <source>
        <dbReference type="ARBA" id="ARBA00022840"/>
    </source>
</evidence>
<dbReference type="Proteomes" id="UP000023152">
    <property type="component" value="Unassembled WGS sequence"/>
</dbReference>
<dbReference type="FunFam" id="1.10.510.10:FF:000074">
    <property type="entry name" value="G protein-coupled receptor kinase"/>
    <property type="match status" value="1"/>
</dbReference>
<feature type="domain" description="Protein kinase" evidence="11">
    <location>
        <begin position="34"/>
        <end position="314"/>
    </location>
</feature>
<gene>
    <name evidence="12" type="ORF">RFI_15412</name>
</gene>
<comment type="similarity">
    <text evidence="1">Belongs to the protein kinase superfamily. AGC Ser/Thr protein kinase family. GPRK subfamily.</text>
</comment>
<dbReference type="Gene3D" id="1.10.510.10">
    <property type="entry name" value="Transferase(Phosphotransferase) domain 1"/>
    <property type="match status" value="1"/>
</dbReference>
<dbReference type="Pfam" id="PF00069">
    <property type="entry name" value="Pkinase"/>
    <property type="match status" value="1"/>
</dbReference>
<keyword evidence="5 8" id="KW-0547">Nucleotide-binding</keyword>
<dbReference type="PROSITE" id="PS50011">
    <property type="entry name" value="PROTEIN_KINASE_DOM"/>
    <property type="match status" value="1"/>
</dbReference>
<dbReference type="SMART" id="SM00220">
    <property type="entry name" value="S_TKc"/>
    <property type="match status" value="1"/>
</dbReference>
<dbReference type="SUPFAM" id="SSF56112">
    <property type="entry name" value="Protein kinase-like (PK-like)"/>
    <property type="match status" value="1"/>
</dbReference>